<dbReference type="EMBL" id="FZQP02000615">
    <property type="protein sequence ID" value="VVC89734.1"/>
    <property type="molecule type" value="Genomic_DNA"/>
</dbReference>
<keyword evidence="2" id="KW-1185">Reference proteome</keyword>
<evidence type="ECO:0000313" key="1">
    <source>
        <dbReference type="EMBL" id="VVC89734.1"/>
    </source>
</evidence>
<gene>
    <name evidence="1" type="ORF">LSINAPIS_LOCUS2791</name>
</gene>
<dbReference type="AlphaFoldDB" id="A0A5E4PX24"/>
<reference evidence="1 2" key="1">
    <citation type="submission" date="2017-07" db="EMBL/GenBank/DDBJ databases">
        <authorList>
            <person name="Talla V."/>
            <person name="Backstrom N."/>
        </authorList>
    </citation>
    <scope>NUCLEOTIDE SEQUENCE [LARGE SCALE GENOMIC DNA]</scope>
</reference>
<sequence>MDEDSMVRLCNCARSPVMILKRRRIYYLTLITSAKRKIVRQRMGNRKEISMTLYPYLRELILKKCLYLWRVNCRNYRPYDRMIISIALKEEVLQSKQSSPKHDQYVNYKRGGSCLKNSFCMESGPMGLPHLSENTCILPADCETVNTHAPSPHVL</sequence>
<evidence type="ECO:0000313" key="2">
    <source>
        <dbReference type="Proteomes" id="UP000324832"/>
    </source>
</evidence>
<dbReference type="Proteomes" id="UP000324832">
    <property type="component" value="Unassembled WGS sequence"/>
</dbReference>
<proteinExistence type="predicted"/>
<organism evidence="1 2">
    <name type="scientific">Leptidea sinapis</name>
    <dbReference type="NCBI Taxonomy" id="189913"/>
    <lineage>
        <taxon>Eukaryota</taxon>
        <taxon>Metazoa</taxon>
        <taxon>Ecdysozoa</taxon>
        <taxon>Arthropoda</taxon>
        <taxon>Hexapoda</taxon>
        <taxon>Insecta</taxon>
        <taxon>Pterygota</taxon>
        <taxon>Neoptera</taxon>
        <taxon>Endopterygota</taxon>
        <taxon>Lepidoptera</taxon>
        <taxon>Glossata</taxon>
        <taxon>Ditrysia</taxon>
        <taxon>Papilionoidea</taxon>
        <taxon>Pieridae</taxon>
        <taxon>Dismorphiinae</taxon>
        <taxon>Leptidea</taxon>
    </lineage>
</organism>
<name>A0A5E4PX24_9NEOP</name>
<accession>A0A5E4PX24</accession>
<protein>
    <submittedName>
        <fullName evidence="1">Uncharacterized protein</fullName>
    </submittedName>
</protein>